<evidence type="ECO:0000313" key="6">
    <source>
        <dbReference type="EMBL" id="QDO97376.1"/>
    </source>
</evidence>
<keyword evidence="3" id="KW-0029">Amino-acid transport</keyword>
<evidence type="ECO:0000313" key="7">
    <source>
        <dbReference type="Proteomes" id="UP000317496"/>
    </source>
</evidence>
<feature type="chain" id="PRO_5021818267" evidence="4">
    <location>
        <begin position="26"/>
        <end position="408"/>
    </location>
</feature>
<protein>
    <submittedName>
        <fullName evidence="6">ABC transporter substrate-binding protein</fullName>
    </submittedName>
</protein>
<dbReference type="SUPFAM" id="SSF53822">
    <property type="entry name" value="Periplasmic binding protein-like I"/>
    <property type="match status" value="1"/>
</dbReference>
<feature type="signal peptide" evidence="4">
    <location>
        <begin position="1"/>
        <end position="25"/>
    </location>
</feature>
<dbReference type="CDD" id="cd06327">
    <property type="entry name" value="PBP1_SBP-like"/>
    <property type="match status" value="1"/>
</dbReference>
<accession>A0A516H0V4</accession>
<keyword evidence="2 4" id="KW-0732">Signal</keyword>
<gene>
    <name evidence="6" type="ORF">FNB15_08900</name>
</gene>
<comment type="similarity">
    <text evidence="1">Belongs to the leucine-binding protein family.</text>
</comment>
<dbReference type="AlphaFoldDB" id="A0A516H0V4"/>
<evidence type="ECO:0000256" key="4">
    <source>
        <dbReference type="SAM" id="SignalP"/>
    </source>
</evidence>
<dbReference type="OrthoDB" id="5450279at2"/>
<evidence type="ECO:0000256" key="2">
    <source>
        <dbReference type="ARBA" id="ARBA00022729"/>
    </source>
</evidence>
<dbReference type="InterPro" id="IPR051010">
    <property type="entry name" value="BCAA_transport"/>
</dbReference>
<dbReference type="Proteomes" id="UP000317496">
    <property type="component" value="Chromosome"/>
</dbReference>
<dbReference type="PANTHER" id="PTHR30483:SF6">
    <property type="entry name" value="PERIPLASMIC BINDING PROTEIN OF ABC TRANSPORTER FOR NATURAL AMINO ACIDS"/>
    <property type="match status" value="1"/>
</dbReference>
<dbReference type="PANTHER" id="PTHR30483">
    <property type="entry name" value="LEUCINE-SPECIFIC-BINDING PROTEIN"/>
    <property type="match status" value="1"/>
</dbReference>
<name>A0A516H0V4_9PROT</name>
<dbReference type="RefSeq" id="WP_144068357.1">
    <property type="nucleotide sequence ID" value="NZ_CP041636.1"/>
</dbReference>
<dbReference type="InterPro" id="IPR028082">
    <property type="entry name" value="Peripla_BP_I"/>
</dbReference>
<dbReference type="KEGG" id="fer:FNB15_08900"/>
<reference evidence="6 7" key="1">
    <citation type="submission" date="2019-07" db="EMBL/GenBank/DDBJ databases">
        <title>Genome sequencing for Ferrovibrio sp. K5.</title>
        <authorList>
            <person name="Park S.-J."/>
        </authorList>
    </citation>
    <scope>NUCLEOTIDE SEQUENCE [LARGE SCALE GENOMIC DNA]</scope>
    <source>
        <strain evidence="6 7">K5</strain>
    </source>
</reference>
<keyword evidence="3" id="KW-0813">Transport</keyword>
<evidence type="ECO:0000259" key="5">
    <source>
        <dbReference type="Pfam" id="PF13458"/>
    </source>
</evidence>
<dbReference type="EMBL" id="CP041636">
    <property type="protein sequence ID" value="QDO97376.1"/>
    <property type="molecule type" value="Genomic_DNA"/>
</dbReference>
<evidence type="ECO:0000256" key="3">
    <source>
        <dbReference type="ARBA" id="ARBA00022970"/>
    </source>
</evidence>
<proteinExistence type="inferred from homology"/>
<organism evidence="6 7">
    <name type="scientific">Ferrovibrio terrae</name>
    <dbReference type="NCBI Taxonomy" id="2594003"/>
    <lineage>
        <taxon>Bacteria</taxon>
        <taxon>Pseudomonadati</taxon>
        <taxon>Pseudomonadota</taxon>
        <taxon>Alphaproteobacteria</taxon>
        <taxon>Rhodospirillales</taxon>
        <taxon>Rhodospirillaceae</taxon>
        <taxon>Ferrovibrio</taxon>
    </lineage>
</organism>
<evidence type="ECO:0000256" key="1">
    <source>
        <dbReference type="ARBA" id="ARBA00010062"/>
    </source>
</evidence>
<keyword evidence="7" id="KW-1185">Reference proteome</keyword>
<feature type="domain" description="Leucine-binding protein" evidence="5">
    <location>
        <begin position="35"/>
        <end position="371"/>
    </location>
</feature>
<dbReference type="Gene3D" id="3.40.50.2300">
    <property type="match status" value="2"/>
</dbReference>
<dbReference type="Pfam" id="PF13458">
    <property type="entry name" value="Peripla_BP_6"/>
    <property type="match status" value="1"/>
</dbReference>
<dbReference type="InterPro" id="IPR028081">
    <property type="entry name" value="Leu-bd"/>
</dbReference>
<dbReference type="GO" id="GO:0006865">
    <property type="term" value="P:amino acid transport"/>
    <property type="evidence" value="ECO:0007669"/>
    <property type="project" value="UniProtKB-KW"/>
</dbReference>
<sequence length="408" mass="43946">MKMPYRTAAALIATTAAFCSHTALAQSAKISDGVIKVGVIEDMSGVYADITGKGAVTAAQMAIDEFGGKVNGMPVELVYADHQNKPDIGAAVARKWFDTEKVDAILDVASSSPALAVLEIAKEKKKILTLSSPGSIRITNDACGPYAVHWAYDTYAIAQSTGRALVEQGFDTWYFVTADYAFGHSLENDLSAVVTSLGGKVLGNTRHPVSTSDFSSALLTAQNAKPKVIALANAGGDTINSIKQASEFGLTQSGYKLAALAGFINDVHGLGLKEAQGLTITEASYWDMNDDTRKWSQKFFATVGAMPNMLQTGTYSSVLHYLKAVQAAGTDSTEEVMAKMREITINDVFYKNGKIREDGRMVHDMYLFEVKKPSESKAAWDYYKLLATIPADKAFQPLSQSKCPLVKK</sequence>